<dbReference type="OrthoDB" id="156387at2"/>
<dbReference type="NCBIfam" id="TIGR03847">
    <property type="entry name" value="conserved hypothetical protein"/>
    <property type="match status" value="1"/>
</dbReference>
<dbReference type="EMBL" id="CAIZ01000126">
    <property type="protein sequence ID" value="CCH70377.1"/>
    <property type="molecule type" value="Genomic_DNA"/>
</dbReference>
<dbReference type="AlphaFoldDB" id="N0E0F9"/>
<evidence type="ECO:0000313" key="2">
    <source>
        <dbReference type="Proteomes" id="UP000013167"/>
    </source>
</evidence>
<dbReference type="RefSeq" id="WP_010850226.1">
    <property type="nucleotide sequence ID" value="NZ_HF570956.1"/>
</dbReference>
<name>N0E0F9_9MICO</name>
<reference evidence="1 2" key="1">
    <citation type="journal article" date="2013" name="ISME J.">
        <title>A metabolic model for members of the genus Tetrasphaera involved in enhanced biological phosphorus removal.</title>
        <authorList>
            <person name="Kristiansen R."/>
            <person name="Nguyen H.T.T."/>
            <person name="Saunders A.M."/>
            <person name="Nielsen J.L."/>
            <person name="Wimmer R."/>
            <person name="Le V.Q."/>
            <person name="McIlroy S.J."/>
            <person name="Petrovski S."/>
            <person name="Seviour R.J."/>
            <person name="Calteau A."/>
            <person name="Nielsen K.L."/>
            <person name="Nielsen P.H."/>
        </authorList>
    </citation>
    <scope>NUCLEOTIDE SEQUENCE [LARGE SCALE GENOMIC DNA]</scope>
    <source>
        <strain evidence="1 2">Lp2</strain>
    </source>
</reference>
<evidence type="ECO:0000313" key="1">
    <source>
        <dbReference type="EMBL" id="CCH70377.1"/>
    </source>
</evidence>
<organism evidence="1 2">
    <name type="scientific">Phycicoccus elongatus Lp2</name>
    <dbReference type="NCBI Taxonomy" id="1193181"/>
    <lineage>
        <taxon>Bacteria</taxon>
        <taxon>Bacillati</taxon>
        <taxon>Actinomycetota</taxon>
        <taxon>Actinomycetes</taxon>
        <taxon>Micrococcales</taxon>
        <taxon>Intrasporangiaceae</taxon>
        <taxon>Phycicoccus</taxon>
    </lineage>
</organism>
<dbReference type="STRING" id="1193181.BN10_560070"/>
<gene>
    <name evidence="1" type="ORF">BN10_560070</name>
</gene>
<keyword evidence="2" id="KW-1185">Reference proteome</keyword>
<dbReference type="Proteomes" id="UP000013167">
    <property type="component" value="Unassembled WGS sequence"/>
</dbReference>
<dbReference type="HOGENOM" id="CLU_098984_0_0_11"/>
<dbReference type="Pfam" id="PF11290">
    <property type="entry name" value="DUF3090"/>
    <property type="match status" value="1"/>
</dbReference>
<evidence type="ECO:0008006" key="3">
    <source>
        <dbReference type="Google" id="ProtNLM"/>
    </source>
</evidence>
<proteinExistence type="predicted"/>
<dbReference type="InterPro" id="IPR021441">
    <property type="entry name" value="DUF3090"/>
</dbReference>
<dbReference type="eggNOG" id="ENOG502ZW25">
    <property type="taxonomic scope" value="Bacteria"/>
</dbReference>
<sequence length="169" mass="18324">MTVADFDPAERFVAGTVGPPGSRTFFLQARGRGHVVSVSLEKLQVSMLGERIGDLLDRVGEDGSVGRPDNDPLDTPIEDEFRVNAIGLAWDTERSLIVIECHDHDPDEGEPEDGTALHTLRVSLQPDQAREFARRAGALVAAGRPPCPFCGQALDPSGHICPRANGYRR</sequence>
<comment type="caution">
    <text evidence="1">The sequence shown here is derived from an EMBL/GenBank/DDBJ whole genome shotgun (WGS) entry which is preliminary data.</text>
</comment>
<accession>N0E0F9</accession>
<protein>
    <recommendedName>
        <fullName evidence="3">Repeat protein (TIGR03847 family)</fullName>
    </recommendedName>
</protein>